<dbReference type="AlphaFoldDB" id="A0AAP8NP94"/>
<keyword evidence="4" id="KW-0949">S-adenosyl-L-methionine</keyword>
<dbReference type="SUPFAM" id="SSF53335">
    <property type="entry name" value="S-adenosyl-L-methionine-dependent methyltransferases"/>
    <property type="match status" value="1"/>
</dbReference>
<protein>
    <recommendedName>
        <fullName evidence="1">site-specific DNA-methyltransferase (adenine-specific)</fullName>
        <ecNumber evidence="1">2.1.1.72</ecNumber>
    </recommendedName>
</protein>
<dbReference type="EMBL" id="PJKN01000001">
    <property type="protein sequence ID" value="PNC57656.1"/>
    <property type="molecule type" value="Genomic_DNA"/>
</dbReference>
<dbReference type="GO" id="GO:0003676">
    <property type="term" value="F:nucleic acid binding"/>
    <property type="evidence" value="ECO:0007669"/>
    <property type="project" value="InterPro"/>
</dbReference>
<evidence type="ECO:0000313" key="7">
    <source>
        <dbReference type="Proteomes" id="UP000235914"/>
    </source>
</evidence>
<dbReference type="EC" id="2.1.1.72" evidence="1"/>
<organism evidence="6 7">
    <name type="scientific">Akkermansia muciniphila</name>
    <dbReference type="NCBI Taxonomy" id="239935"/>
    <lineage>
        <taxon>Bacteria</taxon>
        <taxon>Pseudomonadati</taxon>
        <taxon>Verrucomicrobiota</taxon>
        <taxon>Verrucomicrobiia</taxon>
        <taxon>Verrucomicrobiales</taxon>
        <taxon>Akkermansiaceae</taxon>
        <taxon>Akkermansia</taxon>
    </lineage>
</organism>
<dbReference type="Pfam" id="PF02086">
    <property type="entry name" value="MethyltransfD12"/>
    <property type="match status" value="1"/>
</dbReference>
<sequence>MITYIGNKRSLLDFIGKGIEVVCKRLGRNKISSLDAFSGSGVVSRYLRRFSSSLHCNDLEDYSRVINECYMTNESSVDIILLKNELSCLHKRIEESWHEGVITKMYAPADEDNITQNDRVFYTKRNAMYIDTARQAIDELAPDLRKFFLAPLLYEASVHNNTSGVFKGFYKNHEGIGQFGGHGKNALKRILGNIELKLPVFSRFDVDCYIHQQDARQLMETIQAVDLAYFDPPYNQHPYGSNYFMLNLIANNKKPLSFSRVSGIPDDWNRSLYNKRQSAQNELFSTVQACPAKFILISYNSEGFVKYNDFINFLSKIGKLQSLQTDYNTFRGCRNLNERPIKVKEFLFLVEKF</sequence>
<dbReference type="InterPro" id="IPR002052">
    <property type="entry name" value="DNA_methylase_N6_adenine_CS"/>
</dbReference>
<evidence type="ECO:0000256" key="4">
    <source>
        <dbReference type="ARBA" id="ARBA00022691"/>
    </source>
</evidence>
<dbReference type="RefSeq" id="WP_042447426.1">
    <property type="nucleotide sequence ID" value="NZ_CP024736.1"/>
</dbReference>
<evidence type="ECO:0000313" key="6">
    <source>
        <dbReference type="EMBL" id="PNC57656.1"/>
    </source>
</evidence>
<comment type="catalytic activity">
    <reaction evidence="5">
        <text>a 2'-deoxyadenosine in DNA + S-adenosyl-L-methionine = an N(6)-methyl-2'-deoxyadenosine in DNA + S-adenosyl-L-homocysteine + H(+)</text>
        <dbReference type="Rhea" id="RHEA:15197"/>
        <dbReference type="Rhea" id="RHEA-COMP:12418"/>
        <dbReference type="Rhea" id="RHEA-COMP:12419"/>
        <dbReference type="ChEBI" id="CHEBI:15378"/>
        <dbReference type="ChEBI" id="CHEBI:57856"/>
        <dbReference type="ChEBI" id="CHEBI:59789"/>
        <dbReference type="ChEBI" id="CHEBI:90615"/>
        <dbReference type="ChEBI" id="CHEBI:90616"/>
        <dbReference type="EC" id="2.1.1.72"/>
    </reaction>
</comment>
<dbReference type="InterPro" id="IPR029063">
    <property type="entry name" value="SAM-dependent_MTases_sf"/>
</dbReference>
<dbReference type="GO" id="GO:0032259">
    <property type="term" value="P:methylation"/>
    <property type="evidence" value="ECO:0007669"/>
    <property type="project" value="UniProtKB-KW"/>
</dbReference>
<name>A0AAP8NP94_9BACT</name>
<evidence type="ECO:0000256" key="3">
    <source>
        <dbReference type="ARBA" id="ARBA00022679"/>
    </source>
</evidence>
<evidence type="ECO:0000256" key="2">
    <source>
        <dbReference type="ARBA" id="ARBA00022603"/>
    </source>
</evidence>
<keyword evidence="2 6" id="KW-0489">Methyltransferase</keyword>
<proteinExistence type="predicted"/>
<keyword evidence="3" id="KW-0808">Transferase</keyword>
<dbReference type="Proteomes" id="UP000235914">
    <property type="component" value="Unassembled WGS sequence"/>
</dbReference>
<dbReference type="PROSITE" id="PS00092">
    <property type="entry name" value="N6_MTASE"/>
    <property type="match status" value="1"/>
</dbReference>
<dbReference type="InterPro" id="IPR012327">
    <property type="entry name" value="MeTrfase_D12"/>
</dbReference>
<evidence type="ECO:0000256" key="1">
    <source>
        <dbReference type="ARBA" id="ARBA00011900"/>
    </source>
</evidence>
<comment type="caution">
    <text evidence="6">The sequence shown here is derived from an EMBL/GenBank/DDBJ whole genome shotgun (WGS) entry which is preliminary data.</text>
</comment>
<dbReference type="GO" id="GO:0009307">
    <property type="term" value="P:DNA restriction-modification system"/>
    <property type="evidence" value="ECO:0007669"/>
    <property type="project" value="InterPro"/>
</dbReference>
<evidence type="ECO:0000256" key="5">
    <source>
        <dbReference type="ARBA" id="ARBA00047942"/>
    </source>
</evidence>
<dbReference type="GO" id="GO:0009007">
    <property type="term" value="F:site-specific DNA-methyltransferase (adenine-specific) activity"/>
    <property type="evidence" value="ECO:0007669"/>
    <property type="project" value="UniProtKB-EC"/>
</dbReference>
<accession>A0AAP8NP94</accession>
<dbReference type="Gene3D" id="3.40.50.150">
    <property type="entry name" value="Vaccinia Virus protein VP39"/>
    <property type="match status" value="1"/>
</dbReference>
<gene>
    <name evidence="6" type="ORF">CXU09_00850</name>
</gene>
<reference evidence="6 7" key="1">
    <citation type="journal article" date="2017" name="BMC Genomics">
        <title>Genome sequencing of 39 Akkermansia muciniphila isolates reveals its population structure, genomic and functional diverisity, and global distribution in mammalian gut microbiotas.</title>
        <authorList>
            <person name="Guo X."/>
            <person name="Li S."/>
            <person name="Zhang J."/>
            <person name="Wu F."/>
            <person name="Li X."/>
            <person name="Wu D."/>
            <person name="Zhang M."/>
            <person name="Ou Z."/>
            <person name="Jie Z."/>
            <person name="Yan Q."/>
            <person name="Li P."/>
            <person name="Yi J."/>
            <person name="Peng Y."/>
        </authorList>
    </citation>
    <scope>NUCLEOTIDE SEQUENCE [LARGE SCALE GENOMIC DNA]</scope>
    <source>
        <strain evidence="6 7">GP43</strain>
    </source>
</reference>